<dbReference type="EMBL" id="AP023418">
    <property type="protein sequence ID" value="BCK80579.1"/>
    <property type="molecule type" value="Genomic_DNA"/>
</dbReference>
<dbReference type="Proteomes" id="UP000681035">
    <property type="component" value="Chromosome"/>
</dbReference>
<accession>A0A810PWK7</accession>
<name>A0A810PWK7_9FIRM</name>
<gene>
    <name evidence="1" type="ORF">MM50RIKEN_03420</name>
</gene>
<evidence type="ECO:0000313" key="1">
    <source>
        <dbReference type="EMBL" id="BCK80579.1"/>
    </source>
</evidence>
<proteinExistence type="predicted"/>
<dbReference type="AlphaFoldDB" id="A0A810PWK7"/>
<keyword evidence="2" id="KW-1185">Reference proteome</keyword>
<evidence type="ECO:0000313" key="2">
    <source>
        <dbReference type="Proteomes" id="UP000681035"/>
    </source>
</evidence>
<protein>
    <submittedName>
        <fullName evidence="1">Uncharacterized protein</fullName>
    </submittedName>
</protein>
<reference evidence="1" key="1">
    <citation type="submission" date="2020-09" db="EMBL/GenBank/DDBJ databases">
        <title>New species isolated from human feces.</title>
        <authorList>
            <person name="Kitahara M."/>
            <person name="Shigeno Y."/>
            <person name="Shime M."/>
            <person name="Matsumoto Y."/>
            <person name="Nakamura S."/>
            <person name="Motooka D."/>
            <person name="Fukuoka S."/>
            <person name="Nishikawa H."/>
            <person name="Benno Y."/>
        </authorList>
    </citation>
    <scope>NUCLEOTIDE SEQUENCE</scope>
    <source>
        <strain evidence="1">MM50</strain>
    </source>
</reference>
<organism evidence="1 2">
    <name type="scientific">Vescimonas coprocola</name>
    <dbReference type="NCBI Taxonomy" id="2714355"/>
    <lineage>
        <taxon>Bacteria</taxon>
        <taxon>Bacillati</taxon>
        <taxon>Bacillota</taxon>
        <taxon>Clostridia</taxon>
        <taxon>Eubacteriales</taxon>
        <taxon>Oscillospiraceae</taxon>
        <taxon>Vescimonas</taxon>
    </lineage>
</organism>
<dbReference type="KEGG" id="vcop:MM50RIKEN_03420"/>
<sequence>MADIMAMLAASAHHRATGFANKISFGVKEVGIRGVWRRGLTAARGCGTFETNVLDERDGCRQGAERCISAMVRRSFSICGAETSG</sequence>